<evidence type="ECO:0000256" key="1">
    <source>
        <dbReference type="SAM" id="MobiDB-lite"/>
    </source>
</evidence>
<gene>
    <name evidence="2" type="ORF">ACH47G_01540</name>
</gene>
<accession>A0ABW7WBH4</accession>
<sequence length="300" mass="33106">MSEDEAGTLDMDDDAAHKELFAGFDLDVTGSDVDYLLLTTKKPVDGRRKGKFVLPKQQVGQLVEQASRGPRALSDHYGFFTSDGYFELVLGMFRGGYSRSFGDSPTRPRYSRLSSAETSCVHNSNPFPAVYPATLESPGADSVVVDESDNEDADDDTPRPVARPSSRRIHVYDEYENCCIELSPASPCGIVFSAPQIYFNANDLGRRFDVATTLKIQVDAGRGREAFVRRAHDIANAFLYELSVRNGIRYDPIYRPSLGTNLPLRQGGRVALVRFPKISIPAEVAQLYAFGESAEHNPPP</sequence>
<dbReference type="Proteomes" id="UP001611450">
    <property type="component" value="Unassembled WGS sequence"/>
</dbReference>
<evidence type="ECO:0000313" key="2">
    <source>
        <dbReference type="EMBL" id="MFI2319147.1"/>
    </source>
</evidence>
<dbReference type="EMBL" id="JBIRXV010000001">
    <property type="protein sequence ID" value="MFI2319147.1"/>
    <property type="molecule type" value="Genomic_DNA"/>
</dbReference>
<keyword evidence="3" id="KW-1185">Reference proteome</keyword>
<reference evidence="2 3" key="1">
    <citation type="submission" date="2024-10" db="EMBL/GenBank/DDBJ databases">
        <title>The Natural Products Discovery Center: Release of the First 8490 Sequenced Strains for Exploring Actinobacteria Biosynthetic Diversity.</title>
        <authorList>
            <person name="Kalkreuter E."/>
            <person name="Kautsar S.A."/>
            <person name="Yang D."/>
            <person name="Bader C.D."/>
            <person name="Teijaro C.N."/>
            <person name="Fluegel L."/>
            <person name="Davis C.M."/>
            <person name="Simpson J.R."/>
            <person name="Lauterbach L."/>
            <person name="Steele A.D."/>
            <person name="Gui C."/>
            <person name="Meng S."/>
            <person name="Li G."/>
            <person name="Viehrig K."/>
            <person name="Ye F."/>
            <person name="Su P."/>
            <person name="Kiefer A.F."/>
            <person name="Nichols A."/>
            <person name="Cepeda A.J."/>
            <person name="Yan W."/>
            <person name="Fan B."/>
            <person name="Jiang Y."/>
            <person name="Adhikari A."/>
            <person name="Zheng C.-J."/>
            <person name="Schuster L."/>
            <person name="Cowan T.M."/>
            <person name="Smanski M.J."/>
            <person name="Chevrette M.G."/>
            <person name="De Carvalho L.P.S."/>
            <person name="Shen B."/>
        </authorList>
    </citation>
    <scope>NUCLEOTIDE SEQUENCE [LARGE SCALE GENOMIC DNA]</scope>
    <source>
        <strain evidence="2 3">NPDC019626</strain>
    </source>
</reference>
<name>A0ABW7WBH4_9NOCA</name>
<feature type="region of interest" description="Disordered" evidence="1">
    <location>
        <begin position="144"/>
        <end position="163"/>
    </location>
</feature>
<dbReference type="RefSeq" id="WP_396945996.1">
    <property type="nucleotide sequence ID" value="NZ_JBIRXV010000001.1"/>
</dbReference>
<protein>
    <submittedName>
        <fullName evidence="2">Uncharacterized protein</fullName>
    </submittedName>
</protein>
<organism evidence="2 3">
    <name type="scientific">Nocardia beijingensis</name>
    <dbReference type="NCBI Taxonomy" id="95162"/>
    <lineage>
        <taxon>Bacteria</taxon>
        <taxon>Bacillati</taxon>
        <taxon>Actinomycetota</taxon>
        <taxon>Actinomycetes</taxon>
        <taxon>Mycobacteriales</taxon>
        <taxon>Nocardiaceae</taxon>
        <taxon>Nocardia</taxon>
    </lineage>
</organism>
<comment type="caution">
    <text evidence="2">The sequence shown here is derived from an EMBL/GenBank/DDBJ whole genome shotgun (WGS) entry which is preliminary data.</text>
</comment>
<proteinExistence type="predicted"/>
<evidence type="ECO:0000313" key="3">
    <source>
        <dbReference type="Proteomes" id="UP001611450"/>
    </source>
</evidence>
<feature type="compositionally biased region" description="Acidic residues" evidence="1">
    <location>
        <begin position="144"/>
        <end position="155"/>
    </location>
</feature>